<evidence type="ECO:0000259" key="2">
    <source>
        <dbReference type="Pfam" id="PF00582"/>
    </source>
</evidence>
<keyword evidence="4" id="KW-1185">Reference proteome</keyword>
<organism evidence="3 4">
    <name type="scientific">Flavimaricola marinus</name>
    <dbReference type="NCBI Taxonomy" id="1819565"/>
    <lineage>
        <taxon>Bacteria</taxon>
        <taxon>Pseudomonadati</taxon>
        <taxon>Pseudomonadota</taxon>
        <taxon>Alphaproteobacteria</taxon>
        <taxon>Rhodobacterales</taxon>
        <taxon>Paracoccaceae</taxon>
        <taxon>Flavimaricola</taxon>
    </lineage>
</organism>
<dbReference type="InterPro" id="IPR014729">
    <property type="entry name" value="Rossmann-like_a/b/a_fold"/>
</dbReference>
<dbReference type="AlphaFoldDB" id="A0A238LBS3"/>
<dbReference type="Proteomes" id="UP000201613">
    <property type="component" value="Unassembled WGS sequence"/>
</dbReference>
<name>A0A238LBS3_9RHOB</name>
<dbReference type="EMBL" id="FXZK01000001">
    <property type="protein sequence ID" value="SMY07022.1"/>
    <property type="molecule type" value="Genomic_DNA"/>
</dbReference>
<dbReference type="CDD" id="cd00293">
    <property type="entry name" value="USP-like"/>
    <property type="match status" value="1"/>
</dbReference>
<dbReference type="InterPro" id="IPR006015">
    <property type="entry name" value="Universal_stress_UspA"/>
</dbReference>
<gene>
    <name evidence="3" type="primary">nhaX</name>
    <name evidence="3" type="ORF">LOM8899_01154</name>
</gene>
<dbReference type="InterPro" id="IPR006016">
    <property type="entry name" value="UspA"/>
</dbReference>
<comment type="similarity">
    <text evidence="1">Belongs to the universal stress protein A family.</text>
</comment>
<dbReference type="OrthoDB" id="5186731at2"/>
<proteinExistence type="inferred from homology"/>
<evidence type="ECO:0000313" key="4">
    <source>
        <dbReference type="Proteomes" id="UP000201613"/>
    </source>
</evidence>
<accession>A0A238LBS3</accession>
<dbReference type="PRINTS" id="PR01438">
    <property type="entry name" value="UNVRSLSTRESS"/>
</dbReference>
<dbReference type="RefSeq" id="WP_093991121.1">
    <property type="nucleotide sequence ID" value="NZ_FXZK01000001.1"/>
</dbReference>
<dbReference type="SUPFAM" id="SSF52402">
    <property type="entry name" value="Adenine nucleotide alpha hydrolases-like"/>
    <property type="match status" value="1"/>
</dbReference>
<dbReference type="PANTHER" id="PTHR46268:SF6">
    <property type="entry name" value="UNIVERSAL STRESS PROTEIN UP12"/>
    <property type="match status" value="1"/>
</dbReference>
<dbReference type="PANTHER" id="PTHR46268">
    <property type="entry name" value="STRESS RESPONSE PROTEIN NHAX"/>
    <property type="match status" value="1"/>
</dbReference>
<sequence length="144" mass="15105">MFNQIIVAFDGSDHAESAVRAACDIAGRYNAKLHVVHVPQLYDEAFAVGYATVTLPVSTETIQESGASMIARAEEIAKEEGKTFASTNILSGPPGDAILSCARDKDADLVILGRRGLGSLRGVLMGSVSQNLAAHADCAVMTVK</sequence>
<evidence type="ECO:0000313" key="3">
    <source>
        <dbReference type="EMBL" id="SMY07022.1"/>
    </source>
</evidence>
<protein>
    <submittedName>
        <fullName evidence="3">Stress response protein NhaX</fullName>
    </submittedName>
</protein>
<evidence type="ECO:0000256" key="1">
    <source>
        <dbReference type="ARBA" id="ARBA00008791"/>
    </source>
</evidence>
<reference evidence="3 4" key="1">
    <citation type="submission" date="2017-05" db="EMBL/GenBank/DDBJ databases">
        <authorList>
            <person name="Song R."/>
            <person name="Chenine A.L."/>
            <person name="Ruprecht R.M."/>
        </authorList>
    </citation>
    <scope>NUCLEOTIDE SEQUENCE [LARGE SCALE GENOMIC DNA]</scope>
    <source>
        <strain evidence="3 4">CECT 8899</strain>
    </source>
</reference>
<dbReference type="Gene3D" id="3.40.50.620">
    <property type="entry name" value="HUPs"/>
    <property type="match status" value="1"/>
</dbReference>
<feature type="domain" description="UspA" evidence="2">
    <location>
        <begin position="1"/>
        <end position="144"/>
    </location>
</feature>
<dbReference type="Pfam" id="PF00582">
    <property type="entry name" value="Usp"/>
    <property type="match status" value="1"/>
</dbReference>